<keyword evidence="2" id="KW-1185">Reference proteome</keyword>
<protein>
    <submittedName>
        <fullName evidence="1">Uncharacterized protein</fullName>
    </submittedName>
</protein>
<gene>
    <name evidence="1" type="ORF">SAMN05444408_102101</name>
</gene>
<dbReference type="AlphaFoldDB" id="A0A1M4UHC7"/>
<organism evidence="1 2">
    <name type="scientific">Chryseobacterium takakiae</name>
    <dbReference type="NCBI Taxonomy" id="1302685"/>
    <lineage>
        <taxon>Bacteria</taxon>
        <taxon>Pseudomonadati</taxon>
        <taxon>Bacteroidota</taxon>
        <taxon>Flavobacteriia</taxon>
        <taxon>Flavobacteriales</taxon>
        <taxon>Weeksellaceae</taxon>
        <taxon>Chryseobacterium group</taxon>
        <taxon>Chryseobacterium</taxon>
    </lineage>
</organism>
<dbReference type="Proteomes" id="UP000184236">
    <property type="component" value="Unassembled WGS sequence"/>
</dbReference>
<dbReference type="OrthoDB" id="9925412at2"/>
<sequence length="83" mass="9742">MENVFFIKELFDDLSSYDILTLENLFNTIKDERCTTVNLNRFTFEKKGGDILISDDVSYDDIGVFNMNIDEFLKLLSSIMRKE</sequence>
<dbReference type="EMBL" id="FQVO01000002">
    <property type="protein sequence ID" value="SHE55960.1"/>
    <property type="molecule type" value="Genomic_DNA"/>
</dbReference>
<evidence type="ECO:0000313" key="2">
    <source>
        <dbReference type="Proteomes" id="UP000184236"/>
    </source>
</evidence>
<reference evidence="2" key="1">
    <citation type="submission" date="2016-11" db="EMBL/GenBank/DDBJ databases">
        <authorList>
            <person name="Varghese N."/>
            <person name="Submissions S."/>
        </authorList>
    </citation>
    <scope>NUCLEOTIDE SEQUENCE [LARGE SCALE GENOMIC DNA]</scope>
    <source>
        <strain evidence="2">DSM 26898</strain>
    </source>
</reference>
<proteinExistence type="predicted"/>
<accession>A0A1M4UHC7</accession>
<dbReference type="RefSeq" id="WP_143149852.1">
    <property type="nucleotide sequence ID" value="NZ_FQVO01000002.1"/>
</dbReference>
<evidence type="ECO:0000313" key="1">
    <source>
        <dbReference type="EMBL" id="SHE55960.1"/>
    </source>
</evidence>
<name>A0A1M4UHC7_9FLAO</name>